<dbReference type="PROSITE" id="PS00518">
    <property type="entry name" value="ZF_RING_1"/>
    <property type="match status" value="1"/>
</dbReference>
<dbReference type="FunFam" id="1.20.120.1750:FF:000027">
    <property type="entry name" value="RBR-type E3 ubiquitin transferase"/>
    <property type="match status" value="1"/>
</dbReference>
<keyword evidence="10" id="KW-0862">Zinc</keyword>
<reference evidence="13" key="1">
    <citation type="submission" date="2019-03" db="EMBL/GenBank/DDBJ databases">
        <title>WGS assembly of Setaria viridis.</title>
        <authorList>
            <person name="Huang P."/>
            <person name="Jenkins J."/>
            <person name="Grimwood J."/>
            <person name="Barry K."/>
            <person name="Healey A."/>
            <person name="Mamidi S."/>
            <person name="Sreedasyam A."/>
            <person name="Shu S."/>
            <person name="Feldman M."/>
            <person name="Wu J."/>
            <person name="Yu Y."/>
            <person name="Chen C."/>
            <person name="Johnson J."/>
            <person name="Rokhsar D."/>
            <person name="Baxter I."/>
            <person name="Schmutz J."/>
            <person name="Brutnell T."/>
            <person name="Kellogg E."/>
        </authorList>
    </citation>
    <scope>NUCLEOTIDE SEQUENCE [LARGE SCALE GENOMIC DNA]</scope>
</reference>
<keyword evidence="14" id="KW-1185">Reference proteome</keyword>
<evidence type="ECO:0000256" key="9">
    <source>
        <dbReference type="ARBA" id="ARBA00022786"/>
    </source>
</evidence>
<accession>A0A4V6D3E2</accession>
<dbReference type="OMA" id="GCAHAVE"/>
<dbReference type="GO" id="GO:0016567">
    <property type="term" value="P:protein ubiquitination"/>
    <property type="evidence" value="ECO:0007669"/>
    <property type="project" value="InterPro"/>
</dbReference>
<evidence type="ECO:0000313" key="14">
    <source>
        <dbReference type="Proteomes" id="UP000298652"/>
    </source>
</evidence>
<evidence type="ECO:0000256" key="4">
    <source>
        <dbReference type="ARBA" id="ARBA00012251"/>
    </source>
</evidence>
<keyword evidence="9" id="KW-0833">Ubl conjugation pathway</keyword>
<dbReference type="InterPro" id="IPR017907">
    <property type="entry name" value="Znf_RING_CS"/>
</dbReference>
<comment type="similarity">
    <text evidence="3">Belongs to the RBR family. Ariadne subfamily.</text>
</comment>
<dbReference type="InterPro" id="IPR048962">
    <property type="entry name" value="ARIH1-like_UBL"/>
</dbReference>
<evidence type="ECO:0000256" key="6">
    <source>
        <dbReference type="ARBA" id="ARBA00022723"/>
    </source>
</evidence>
<dbReference type="Gene3D" id="1.20.120.1750">
    <property type="match status" value="1"/>
</dbReference>
<dbReference type="GO" id="GO:0061630">
    <property type="term" value="F:ubiquitin protein ligase activity"/>
    <property type="evidence" value="ECO:0007669"/>
    <property type="project" value="UniProtKB-EC"/>
</dbReference>
<feature type="domain" description="RING-type" evidence="12">
    <location>
        <begin position="110"/>
        <end position="325"/>
    </location>
</feature>
<proteinExistence type="inferred from homology"/>
<evidence type="ECO:0000256" key="3">
    <source>
        <dbReference type="ARBA" id="ARBA00005884"/>
    </source>
</evidence>
<evidence type="ECO:0000259" key="12">
    <source>
        <dbReference type="PROSITE" id="PS51873"/>
    </source>
</evidence>
<dbReference type="EC" id="2.3.2.31" evidence="4"/>
<keyword evidence="8" id="KW-0863">Zinc-finger</keyword>
<dbReference type="GO" id="GO:0008270">
    <property type="term" value="F:zinc ion binding"/>
    <property type="evidence" value="ECO:0007669"/>
    <property type="project" value="UniProtKB-KW"/>
</dbReference>
<evidence type="ECO:0000256" key="7">
    <source>
        <dbReference type="ARBA" id="ARBA00022737"/>
    </source>
</evidence>
<keyword evidence="6" id="KW-0479">Metal-binding</keyword>
<evidence type="ECO:0000256" key="10">
    <source>
        <dbReference type="ARBA" id="ARBA00022833"/>
    </source>
</evidence>
<dbReference type="Proteomes" id="UP000298652">
    <property type="component" value="Chromosome 8"/>
</dbReference>
<feature type="compositionally biased region" description="Low complexity" evidence="11">
    <location>
        <begin position="1"/>
        <end position="10"/>
    </location>
</feature>
<comment type="cofactor">
    <cofactor evidence="2">
        <name>Zn(2+)</name>
        <dbReference type="ChEBI" id="CHEBI:29105"/>
    </cofactor>
</comment>
<dbReference type="CDD" id="cd20346">
    <property type="entry name" value="BRcat_RBR_ANKIB1"/>
    <property type="match status" value="1"/>
</dbReference>
<gene>
    <name evidence="13" type="ORF">SEVIR_8G236200v2</name>
</gene>
<evidence type="ECO:0000256" key="11">
    <source>
        <dbReference type="SAM" id="MobiDB-lite"/>
    </source>
</evidence>
<evidence type="ECO:0000256" key="1">
    <source>
        <dbReference type="ARBA" id="ARBA00001798"/>
    </source>
</evidence>
<evidence type="ECO:0000256" key="5">
    <source>
        <dbReference type="ARBA" id="ARBA00022679"/>
    </source>
</evidence>
<comment type="catalytic activity">
    <reaction evidence="1">
        <text>[E2 ubiquitin-conjugating enzyme]-S-ubiquitinyl-L-cysteine + [acceptor protein]-L-lysine = [E2 ubiquitin-conjugating enzyme]-L-cysteine + [acceptor protein]-N(6)-ubiquitinyl-L-lysine.</text>
        <dbReference type="EC" id="2.3.2.31"/>
    </reaction>
</comment>
<dbReference type="InterPro" id="IPR002867">
    <property type="entry name" value="IBR_dom"/>
</dbReference>
<evidence type="ECO:0000256" key="2">
    <source>
        <dbReference type="ARBA" id="ARBA00001947"/>
    </source>
</evidence>
<evidence type="ECO:0000313" key="13">
    <source>
        <dbReference type="EMBL" id="TKW02316.1"/>
    </source>
</evidence>
<dbReference type="Pfam" id="PF01485">
    <property type="entry name" value="IBR"/>
    <property type="match status" value="1"/>
</dbReference>
<dbReference type="InterPro" id="IPR044066">
    <property type="entry name" value="TRIAD_supradom"/>
</dbReference>
<keyword evidence="7" id="KW-0677">Repeat</keyword>
<dbReference type="InterPro" id="IPR013083">
    <property type="entry name" value="Znf_RING/FYVE/PHD"/>
</dbReference>
<dbReference type="PANTHER" id="PTHR11685">
    <property type="entry name" value="RBR FAMILY RING FINGER AND IBR DOMAIN-CONTAINING"/>
    <property type="match status" value="1"/>
</dbReference>
<dbReference type="AlphaFoldDB" id="A0A4V6D3E2"/>
<name>A0A4V6D3E2_SETVI</name>
<keyword evidence="5" id="KW-0808">Transferase</keyword>
<dbReference type="Pfam" id="PF21235">
    <property type="entry name" value="UBA_ARI1"/>
    <property type="match status" value="1"/>
</dbReference>
<sequence length="519" mass="58358">MDNDNDVCGTDGDGDGDCVGEDDIYDGSDDAGGYLEEEETMAEGLQAASAAVAKKLYAVLTEDAILDRQQKAAADVAEVLSIPSSFAVVLLRHFKWRTSRVKEEWFSDERRVRDAVGMPADSVPTRSAACSSHFYCVSCWHGYIHAAVGDGPRCLSLRCPDPACSAAVVQDLVDAVTLAEDKDRYARFALRSFVEDGGGGIKWCPAPGCAHAVELVGDHAGDDSRDVFCDCRHGFCWRCSEEAHRPVSCDTVRAWLAKNSSEEETANWILTKTKSCPKCWRAIEKNQGCNHMRCSAPCGHQFCWICLDPWNNHHRCSRYNYDQRPVVDDEPAAAAGGQGKAARKEKMRRRQAKASLDRYLYHYERWAANRTSIRKTLEDMDHLQRSGLKKMAATLEIPVTELKFLTKAYELIADGRRVMRWVYAYGYYLDPVRDKAKRGLFDHLQDDANSWLESLHSCAELERRKFSLNGEGVGADAMNETYRAYKKKLEDLTRATEHYFGNLVKAFETDMPEFNSVKK</sequence>
<organism evidence="13 14">
    <name type="scientific">Setaria viridis</name>
    <name type="common">Green bristlegrass</name>
    <name type="synonym">Setaria italica subsp. viridis</name>
    <dbReference type="NCBI Taxonomy" id="4556"/>
    <lineage>
        <taxon>Eukaryota</taxon>
        <taxon>Viridiplantae</taxon>
        <taxon>Streptophyta</taxon>
        <taxon>Embryophyta</taxon>
        <taxon>Tracheophyta</taxon>
        <taxon>Spermatophyta</taxon>
        <taxon>Magnoliopsida</taxon>
        <taxon>Liliopsida</taxon>
        <taxon>Poales</taxon>
        <taxon>Poaceae</taxon>
        <taxon>PACMAD clade</taxon>
        <taxon>Panicoideae</taxon>
        <taxon>Panicodae</taxon>
        <taxon>Paniceae</taxon>
        <taxon>Cenchrinae</taxon>
        <taxon>Setaria</taxon>
    </lineage>
</organism>
<dbReference type="EMBL" id="CM016559">
    <property type="protein sequence ID" value="TKW02316.1"/>
    <property type="molecule type" value="Genomic_DNA"/>
</dbReference>
<dbReference type="Pfam" id="PF22191">
    <property type="entry name" value="IBR_1"/>
    <property type="match status" value="1"/>
</dbReference>
<protein>
    <recommendedName>
        <fullName evidence="4">RBR-type E3 ubiquitin transferase</fullName>
        <ecNumber evidence="4">2.3.2.31</ecNumber>
    </recommendedName>
</protein>
<evidence type="ECO:0000256" key="8">
    <source>
        <dbReference type="ARBA" id="ARBA00022771"/>
    </source>
</evidence>
<dbReference type="InterPro" id="IPR031127">
    <property type="entry name" value="E3_UB_ligase_RBR"/>
</dbReference>
<dbReference type="Gene3D" id="3.30.40.10">
    <property type="entry name" value="Zinc/RING finger domain, C3HC4 (zinc finger)"/>
    <property type="match status" value="1"/>
</dbReference>
<dbReference type="Gramene" id="TKW02316">
    <property type="protein sequence ID" value="TKW02316"/>
    <property type="gene ID" value="SEVIR_8G236200v2"/>
</dbReference>
<dbReference type="SMART" id="SM00647">
    <property type="entry name" value="IBR"/>
    <property type="match status" value="2"/>
</dbReference>
<feature type="compositionally biased region" description="Acidic residues" evidence="11">
    <location>
        <begin position="12"/>
        <end position="23"/>
    </location>
</feature>
<feature type="region of interest" description="Disordered" evidence="11">
    <location>
        <begin position="1"/>
        <end position="23"/>
    </location>
</feature>
<dbReference type="PROSITE" id="PS51873">
    <property type="entry name" value="TRIAD"/>
    <property type="match status" value="1"/>
</dbReference>
<dbReference type="SUPFAM" id="SSF57850">
    <property type="entry name" value="RING/U-box"/>
    <property type="match status" value="3"/>
</dbReference>